<evidence type="ECO:0000259" key="1">
    <source>
        <dbReference type="Pfam" id="PF22526"/>
    </source>
</evidence>
<comment type="caution">
    <text evidence="2">The sequence shown here is derived from an EMBL/GenBank/DDBJ whole genome shotgun (WGS) entry which is preliminary data.</text>
</comment>
<accession>A0ABU4SIN4</accession>
<gene>
    <name evidence="2" type="ORF">FE394_04625</name>
</gene>
<protein>
    <recommendedName>
        <fullName evidence="1">DUF7000 domain-containing protein</fullName>
    </recommendedName>
</protein>
<dbReference type="InterPro" id="IPR054269">
    <property type="entry name" value="DUF7000"/>
</dbReference>
<name>A0ABU4SIN4_9GAMM</name>
<dbReference type="Pfam" id="PF22526">
    <property type="entry name" value="DUF7000"/>
    <property type="match status" value="1"/>
</dbReference>
<sequence length="175" mass="20676">MSNLSSDIKDVERCIVEYKTQLEQGDIQKAYYYLLRYVMHLKIQLSSDLSYRFSFGNVSPGYMDFTYFPFFNTFLRDRKLRLGVVLNHQDLRFELWLMGQNAAIQKDYWNLLRNSQWNANRLTMPKYSVLETILVESPDFTKADELTARINEEVSRVSETIIDAIRVLEGQDRSC</sequence>
<organism evidence="2 3">
    <name type="scientific">Xenorhabdus littoralis</name>
    <dbReference type="NCBI Taxonomy" id="2582835"/>
    <lineage>
        <taxon>Bacteria</taxon>
        <taxon>Pseudomonadati</taxon>
        <taxon>Pseudomonadota</taxon>
        <taxon>Gammaproteobacteria</taxon>
        <taxon>Enterobacterales</taxon>
        <taxon>Morganellaceae</taxon>
        <taxon>Xenorhabdus</taxon>
    </lineage>
</organism>
<evidence type="ECO:0000313" key="2">
    <source>
        <dbReference type="EMBL" id="MDX7998496.1"/>
    </source>
</evidence>
<reference evidence="3" key="1">
    <citation type="journal article" date="2024" name="Toxins">
        <title>Genome Sequence Analysis of Native Xenorhabdus Strains Isolated from Entomopathogenic Nematodes in Argentina.</title>
        <authorList>
            <person name="Palma L."/>
            <person name="Frizzo L."/>
            <person name="Kaiser S."/>
            <person name="Berry C."/>
            <person name="Caballero P."/>
            <person name="Bode H.B."/>
            <person name="Del Valle E.E."/>
        </authorList>
    </citation>
    <scope>NUCLEOTIDE SEQUENCE [LARGE SCALE GENOMIC DNA]</scope>
    <source>
        <strain evidence="3">Reich</strain>
    </source>
</reference>
<dbReference type="EMBL" id="VCDP01000015">
    <property type="protein sequence ID" value="MDX7998496.1"/>
    <property type="molecule type" value="Genomic_DNA"/>
</dbReference>
<keyword evidence="3" id="KW-1185">Reference proteome</keyword>
<feature type="domain" description="DUF7000" evidence="1">
    <location>
        <begin position="14"/>
        <end position="164"/>
    </location>
</feature>
<evidence type="ECO:0000313" key="3">
    <source>
        <dbReference type="Proteomes" id="UP001271640"/>
    </source>
</evidence>
<proteinExistence type="predicted"/>
<dbReference type="Proteomes" id="UP001271640">
    <property type="component" value="Unassembled WGS sequence"/>
</dbReference>